<dbReference type="GO" id="GO:0006825">
    <property type="term" value="P:copper ion transport"/>
    <property type="evidence" value="ECO:0007669"/>
    <property type="project" value="InterPro"/>
</dbReference>
<feature type="transmembrane region" description="Helical" evidence="7">
    <location>
        <begin position="295"/>
        <end position="313"/>
    </location>
</feature>
<feature type="compositionally biased region" description="Low complexity" evidence="6">
    <location>
        <begin position="10"/>
        <end position="19"/>
    </location>
</feature>
<feature type="transmembrane region" description="Helical" evidence="7">
    <location>
        <begin position="535"/>
        <end position="555"/>
    </location>
</feature>
<dbReference type="Pfam" id="PF09678">
    <property type="entry name" value="Caa3_CtaG"/>
    <property type="match status" value="1"/>
</dbReference>
<dbReference type="InterPro" id="IPR032694">
    <property type="entry name" value="CopC/D"/>
</dbReference>
<feature type="region of interest" description="Disordered" evidence="6">
    <location>
        <begin position="650"/>
        <end position="669"/>
    </location>
</feature>
<evidence type="ECO:0000256" key="5">
    <source>
        <dbReference type="ARBA" id="ARBA00023136"/>
    </source>
</evidence>
<comment type="subcellular location">
    <subcellularLocation>
        <location evidence="1">Cell membrane</location>
        <topology evidence="1">Multi-pass membrane protein</topology>
    </subcellularLocation>
</comment>
<evidence type="ECO:0000256" key="7">
    <source>
        <dbReference type="SAM" id="Phobius"/>
    </source>
</evidence>
<feature type="transmembrane region" description="Helical" evidence="7">
    <location>
        <begin position="167"/>
        <end position="185"/>
    </location>
</feature>
<evidence type="ECO:0000256" key="6">
    <source>
        <dbReference type="SAM" id="MobiDB-lite"/>
    </source>
</evidence>
<feature type="domain" description="Copper resistance protein D" evidence="8">
    <location>
        <begin position="252"/>
        <end position="347"/>
    </location>
</feature>
<dbReference type="AlphaFoldDB" id="A0A9W6SRI5"/>
<reference evidence="9" key="1">
    <citation type="submission" date="2023-03" db="EMBL/GenBank/DDBJ databases">
        <title>Actinorhabdospora filicis NBRC 111898.</title>
        <authorList>
            <person name="Ichikawa N."/>
            <person name="Sato H."/>
            <person name="Tonouchi N."/>
        </authorList>
    </citation>
    <scope>NUCLEOTIDE SEQUENCE</scope>
    <source>
        <strain evidence="9">NBRC 111898</strain>
    </source>
</reference>
<keyword evidence="4 7" id="KW-1133">Transmembrane helix</keyword>
<evidence type="ECO:0000313" key="9">
    <source>
        <dbReference type="EMBL" id="GLZ80907.1"/>
    </source>
</evidence>
<protein>
    <submittedName>
        <fullName evidence="9">ABC transporter permease</fullName>
    </submittedName>
</protein>
<feature type="transmembrane region" description="Helical" evidence="7">
    <location>
        <begin position="192"/>
        <end position="214"/>
    </location>
</feature>
<evidence type="ECO:0000256" key="4">
    <source>
        <dbReference type="ARBA" id="ARBA00022989"/>
    </source>
</evidence>
<accession>A0A9W6SRI5</accession>
<evidence type="ECO:0000256" key="1">
    <source>
        <dbReference type="ARBA" id="ARBA00004651"/>
    </source>
</evidence>
<evidence type="ECO:0000256" key="2">
    <source>
        <dbReference type="ARBA" id="ARBA00022475"/>
    </source>
</evidence>
<feature type="transmembrane region" description="Helical" evidence="7">
    <location>
        <begin position="619"/>
        <end position="639"/>
    </location>
</feature>
<dbReference type="PANTHER" id="PTHR34820">
    <property type="entry name" value="INNER MEMBRANE PROTEIN YEBZ"/>
    <property type="match status" value="1"/>
</dbReference>
<evidence type="ECO:0000313" key="10">
    <source>
        <dbReference type="Proteomes" id="UP001165079"/>
    </source>
</evidence>
<feature type="transmembrane region" description="Helical" evidence="7">
    <location>
        <begin position="384"/>
        <end position="405"/>
    </location>
</feature>
<evidence type="ECO:0000259" key="8">
    <source>
        <dbReference type="Pfam" id="PF05425"/>
    </source>
</evidence>
<feature type="transmembrane region" description="Helical" evidence="7">
    <location>
        <begin position="116"/>
        <end position="139"/>
    </location>
</feature>
<dbReference type="GO" id="GO:0005886">
    <property type="term" value="C:plasma membrane"/>
    <property type="evidence" value="ECO:0007669"/>
    <property type="project" value="UniProtKB-SubCell"/>
</dbReference>
<evidence type="ECO:0000256" key="3">
    <source>
        <dbReference type="ARBA" id="ARBA00022692"/>
    </source>
</evidence>
<feature type="transmembrane region" description="Helical" evidence="7">
    <location>
        <begin position="36"/>
        <end position="57"/>
    </location>
</feature>
<dbReference type="InterPro" id="IPR019108">
    <property type="entry name" value="Caa3_assmbl_CtaG-rel"/>
</dbReference>
<feature type="transmembrane region" description="Helical" evidence="7">
    <location>
        <begin position="506"/>
        <end position="529"/>
    </location>
</feature>
<proteinExistence type="predicted"/>
<gene>
    <name evidence="9" type="ORF">Afil01_57140</name>
</gene>
<feature type="transmembrane region" description="Helical" evidence="7">
    <location>
        <begin position="417"/>
        <end position="438"/>
    </location>
</feature>
<feature type="transmembrane region" description="Helical" evidence="7">
    <location>
        <begin position="458"/>
        <end position="477"/>
    </location>
</feature>
<dbReference type="Proteomes" id="UP001165079">
    <property type="component" value="Unassembled WGS sequence"/>
</dbReference>
<name>A0A9W6SRI5_9ACTN</name>
<feature type="transmembrane region" description="Helical" evidence="7">
    <location>
        <begin position="257"/>
        <end position="275"/>
    </location>
</feature>
<feature type="transmembrane region" description="Helical" evidence="7">
    <location>
        <begin position="325"/>
        <end position="347"/>
    </location>
</feature>
<sequence length="689" mass="73355">MRRSPREAPPGEAAAPPGSTINAVTDAAPARRPLPVWPLAGALVAAVVVAAVALRLGGGVRIVEVPGLPTADPVVAWLLPVAKLVGDLSAALTIGCLVAAAFFVRSADGRIGAQAYRWLRVGALSGALWVAASLVILPANYADLMAWPLSNVTTEGLWSFIVDTENGTAYALTAFLALLAAVIAGRTFTVTGAAVAAILAILAVLPPVFTGHSAASGNHQIAVDSMVLHVVGAALWVGGLAALLLARRDRAEVAARYSRLALACFGAVALSGVINAATRIESLDYLATTDYGREVTLKALALIVLGAVGYWHRAHTLPKVGETNAFRRLAAAELVVMGATFGLAVALGRTPPPPTAPRDETAARSLLGFDLPGPVSAKAILVDWYPEIIVCTVALTAITLYLLGVRRLRKRGDAWSAVRTALWIAGWCLAIFVTSSGMGRYGMVLFSIHMVQHMTINMLVPILLVLSAPITLALRALKPVRDGRGPREWLTLVLHSKPVKFVSHPLIALGIYVASLYMMYFTGLFYWAMKSHAGHLMMLAHFLAAGSLFFWLLIGPDPAPRNIPYPARVLMMFVAVAFHAIFGLTVMQSTDLLAADWYNALGRTWGDTPMADQRAGGGIAWAFGEAPSLVVLVALLAQWSKSEDKEARRLDRAAKRAQETGRPEEDPHEVYNAYLAELAEKDRAAGLRD</sequence>
<feature type="transmembrane region" description="Helical" evidence="7">
    <location>
        <begin position="567"/>
        <end position="587"/>
    </location>
</feature>
<organism evidence="9 10">
    <name type="scientific">Actinorhabdospora filicis</name>
    <dbReference type="NCBI Taxonomy" id="1785913"/>
    <lineage>
        <taxon>Bacteria</taxon>
        <taxon>Bacillati</taxon>
        <taxon>Actinomycetota</taxon>
        <taxon>Actinomycetes</taxon>
        <taxon>Micromonosporales</taxon>
        <taxon>Micromonosporaceae</taxon>
        <taxon>Actinorhabdospora</taxon>
    </lineage>
</organism>
<comment type="caution">
    <text evidence="9">The sequence shown here is derived from an EMBL/GenBank/DDBJ whole genome shotgun (WGS) entry which is preliminary data.</text>
</comment>
<feature type="region of interest" description="Disordered" evidence="6">
    <location>
        <begin position="1"/>
        <end position="22"/>
    </location>
</feature>
<keyword evidence="3 7" id="KW-0812">Transmembrane</keyword>
<keyword evidence="10" id="KW-1185">Reference proteome</keyword>
<feature type="transmembrane region" description="Helical" evidence="7">
    <location>
        <begin position="77"/>
        <end position="104"/>
    </location>
</feature>
<keyword evidence="5 7" id="KW-0472">Membrane</keyword>
<dbReference type="EMBL" id="BSTX01000004">
    <property type="protein sequence ID" value="GLZ80907.1"/>
    <property type="molecule type" value="Genomic_DNA"/>
</dbReference>
<keyword evidence="2" id="KW-1003">Cell membrane</keyword>
<dbReference type="PANTHER" id="PTHR34820:SF4">
    <property type="entry name" value="INNER MEMBRANE PROTEIN YEBZ"/>
    <property type="match status" value="1"/>
</dbReference>
<dbReference type="InterPro" id="IPR008457">
    <property type="entry name" value="Cu-R_CopD_dom"/>
</dbReference>
<dbReference type="Pfam" id="PF05425">
    <property type="entry name" value="CopD"/>
    <property type="match status" value="1"/>
</dbReference>
<feature type="transmembrane region" description="Helical" evidence="7">
    <location>
        <begin position="226"/>
        <end position="245"/>
    </location>
</feature>